<evidence type="ECO:0008006" key="3">
    <source>
        <dbReference type="Google" id="ProtNLM"/>
    </source>
</evidence>
<comment type="caution">
    <text evidence="1">The sequence shown here is derived from an EMBL/GenBank/DDBJ whole genome shotgun (WGS) entry which is preliminary data.</text>
</comment>
<dbReference type="SUPFAM" id="SSF56601">
    <property type="entry name" value="beta-lactamase/transpeptidase-like"/>
    <property type="match status" value="1"/>
</dbReference>
<dbReference type="EMBL" id="BNDZ01000003">
    <property type="protein sequence ID" value="GHI44691.1"/>
    <property type="molecule type" value="Genomic_DNA"/>
</dbReference>
<name>A0AA37FAI6_9ACTN</name>
<proteinExistence type="predicted"/>
<reference evidence="1" key="1">
    <citation type="submission" date="2022-09" db="EMBL/GenBank/DDBJ databases">
        <title>Whole genome shotgun sequence of Streptomyces albidoflavus NBRC 12854.</title>
        <authorList>
            <person name="Komaki H."/>
            <person name="Tamura T."/>
        </authorList>
    </citation>
    <scope>NUCLEOTIDE SEQUENCE</scope>
    <source>
        <strain evidence="1">NBRC 12854</strain>
    </source>
</reference>
<dbReference type="InterPro" id="IPR012338">
    <property type="entry name" value="Beta-lactam/transpept-like"/>
</dbReference>
<evidence type="ECO:0000313" key="1">
    <source>
        <dbReference type="EMBL" id="GHI44691.1"/>
    </source>
</evidence>
<dbReference type="Gene3D" id="3.40.710.10">
    <property type="entry name" value="DD-peptidase/beta-lactamase superfamily"/>
    <property type="match status" value="1"/>
</dbReference>
<gene>
    <name evidence="1" type="ORF">ScoT_08650</name>
</gene>
<accession>A0AA37FAI6</accession>
<dbReference type="AlphaFoldDB" id="A0AA37FAI6"/>
<organism evidence="1 2">
    <name type="scientific">Streptomyces albidoflavus</name>
    <dbReference type="NCBI Taxonomy" id="1886"/>
    <lineage>
        <taxon>Bacteria</taxon>
        <taxon>Bacillati</taxon>
        <taxon>Actinomycetota</taxon>
        <taxon>Actinomycetes</taxon>
        <taxon>Kitasatosporales</taxon>
        <taxon>Streptomycetaceae</taxon>
        <taxon>Streptomyces</taxon>
        <taxon>Streptomyces albidoflavus group</taxon>
    </lineage>
</organism>
<sequence length="102" mass="10156">MARLTAALLDGSAAGVGALDPVASFGVGARIGAAWITVEVDGRPVTWHNGGTGGFRSWLGLDRATGTGLVLLSATAASVDRQGFALLAEYGGGKGDSGRNGR</sequence>
<dbReference type="Proteomes" id="UP001051844">
    <property type="component" value="Unassembled WGS sequence"/>
</dbReference>
<evidence type="ECO:0000313" key="2">
    <source>
        <dbReference type="Proteomes" id="UP001051844"/>
    </source>
</evidence>
<protein>
    <recommendedName>
        <fullName evidence="3">Beta-lactamase</fullName>
    </recommendedName>
</protein>